<comment type="function">
    <text evidence="10">RNA helicase.</text>
</comment>
<dbReference type="Proteomes" id="UP000308199">
    <property type="component" value="Unassembled WGS sequence"/>
</dbReference>
<comment type="domain">
    <text evidence="10">The Q motif is unique to and characteristic of the DEAD box family of RNA helicases and controls ATP binding and hydrolysis.</text>
</comment>
<feature type="compositionally biased region" description="Acidic residues" evidence="11">
    <location>
        <begin position="465"/>
        <end position="478"/>
    </location>
</feature>
<feature type="domain" description="Helicase ATP-binding" evidence="12">
    <location>
        <begin position="138"/>
        <end position="360"/>
    </location>
</feature>
<comment type="caution">
    <text evidence="15">The sequence shown here is derived from an EMBL/GenBank/DDBJ whole genome shotgun (WGS) entry which is preliminary data.</text>
</comment>
<keyword evidence="5 10" id="KW-0378">Hydrolase</keyword>
<keyword evidence="3" id="KW-0698">rRNA processing</keyword>
<evidence type="ECO:0000256" key="5">
    <source>
        <dbReference type="ARBA" id="ARBA00022801"/>
    </source>
</evidence>
<keyword evidence="6 10" id="KW-0347">Helicase</keyword>
<feature type="compositionally biased region" description="Low complexity" evidence="11">
    <location>
        <begin position="455"/>
        <end position="464"/>
    </location>
</feature>
<dbReference type="GO" id="GO:0016887">
    <property type="term" value="F:ATP hydrolysis activity"/>
    <property type="evidence" value="ECO:0007669"/>
    <property type="project" value="RHEA"/>
</dbReference>
<feature type="short sequence motif" description="Q motif" evidence="9">
    <location>
        <begin position="99"/>
        <end position="128"/>
    </location>
</feature>
<dbReference type="InterPro" id="IPR000629">
    <property type="entry name" value="RNA-helicase_DEAD-box_CS"/>
</dbReference>
<dbReference type="InterPro" id="IPR014014">
    <property type="entry name" value="RNA_helicase_DEAD_Q_motif"/>
</dbReference>
<evidence type="ECO:0000256" key="8">
    <source>
        <dbReference type="ARBA" id="ARBA00022884"/>
    </source>
</evidence>
<feature type="region of interest" description="Disordered" evidence="11">
    <location>
        <begin position="16"/>
        <end position="59"/>
    </location>
</feature>
<evidence type="ECO:0000259" key="13">
    <source>
        <dbReference type="PROSITE" id="PS51194"/>
    </source>
</evidence>
<dbReference type="EC" id="3.6.4.13" evidence="10"/>
<keyword evidence="7 10" id="KW-0067">ATP-binding</keyword>
<evidence type="ECO:0000256" key="4">
    <source>
        <dbReference type="ARBA" id="ARBA00022741"/>
    </source>
</evidence>
<gene>
    <name evidence="15" type="ORF">EW145_g5438</name>
</gene>
<dbReference type="GO" id="GO:0005524">
    <property type="term" value="F:ATP binding"/>
    <property type="evidence" value="ECO:0007669"/>
    <property type="project" value="UniProtKB-UniRule"/>
</dbReference>
<evidence type="ECO:0000256" key="3">
    <source>
        <dbReference type="ARBA" id="ARBA00022552"/>
    </source>
</evidence>
<proteinExistence type="inferred from homology"/>
<dbReference type="SUPFAM" id="SSF52540">
    <property type="entry name" value="P-loop containing nucleoside triphosphate hydrolases"/>
    <property type="match status" value="2"/>
</dbReference>
<dbReference type="Pfam" id="PF13959">
    <property type="entry name" value="CTE_SPB4"/>
    <property type="match status" value="1"/>
</dbReference>
<dbReference type="GO" id="GO:0003723">
    <property type="term" value="F:RNA binding"/>
    <property type="evidence" value="ECO:0007669"/>
    <property type="project" value="UniProtKB-UniRule"/>
</dbReference>
<keyword evidence="16" id="KW-1185">Reference proteome</keyword>
<dbReference type="SMART" id="SM00487">
    <property type="entry name" value="DEXDc"/>
    <property type="match status" value="1"/>
</dbReference>
<evidence type="ECO:0000259" key="14">
    <source>
        <dbReference type="PROSITE" id="PS51195"/>
    </source>
</evidence>
<dbReference type="CDD" id="cd18787">
    <property type="entry name" value="SF2_C_DEAD"/>
    <property type="match status" value="1"/>
</dbReference>
<sequence length="817" mass="89523">MDDGFILNIVEPSAQSVRRTGKAKGGRWTDSPRPVKKARKVGPTHPSEHERLARPTNTSRPVQVVSSLFTYNPEVEVAEAPALSSVIVKPSNAPLTDKSAFSGLGLDPLIVAHLETKMHISNPTSIQREALPPLLSTSSEDTFDRDVFIQSQTGSGKTLSYLLPILQDLLPFGSLSYIDRSIGTLAIVIVPTRELAKQISDVLEVLLTLRLRPQNEGADDASPSARLTRWLVSGLLIGGENRTHEKSRLRKGLPILVSTPGRLLDHLQNTSSFNVGKCRWLVLDEADRLMELGFEESIKGILQALEGRRKLAVQAVEEGKSAEVGGWNWEKRRRTVLCSATMREDVQHLAGTALVKPILVKATELDKPSDVAGSTGDALTKPDVVLATGEKFTPPSQLSQKYIVAPLKLRLVALIALLRLLLAQSQSRQGTKIIVFLSCTDSVDYHWKLLGTSSIDGSSESPEWSSDDEGEGEGDDSPEDKSKKDVAEKISLSSPLLPQTSIYRLHGSLPLKTRLASLKGFASARTKSKDPNSKTNVFSSSILLCTSVASRGLDLPLVRAVVQYDLPTEGGATEYVHRVGRTARVGRGGEAWAFVSPSEQEWVRWIETRIQDKDTSVSETGRRPSLVPASVESVMRGGFGGKGNGYEERATQVQLAFERWVLKQKENGELARRAFQSHMRAYATHPADEKHIFHVRNLHLGHLAKAFALREAPGHLAQQGAGGNSRKLHNTHNTRNNQTHSASSKSKSKSNPIAPVAKPAWRNSHGDTEHDATAERRMQEVVRRQGRLLKQDGVLVARGTAEFQIGGGYDLERLFPQ</sequence>
<dbReference type="PROSITE" id="PS51195">
    <property type="entry name" value="Q_MOTIF"/>
    <property type="match status" value="1"/>
</dbReference>
<dbReference type="EMBL" id="SGPK01000332">
    <property type="protein sequence ID" value="THH04549.1"/>
    <property type="molecule type" value="Genomic_DNA"/>
</dbReference>
<dbReference type="CDD" id="cd17949">
    <property type="entry name" value="DEADc_DDX31"/>
    <property type="match status" value="1"/>
</dbReference>
<evidence type="ECO:0000256" key="1">
    <source>
        <dbReference type="ARBA" id="ARBA00004604"/>
    </source>
</evidence>
<feature type="domain" description="Helicase C-terminal" evidence="13">
    <location>
        <begin position="413"/>
        <end position="625"/>
    </location>
</feature>
<feature type="region of interest" description="Disordered" evidence="11">
    <location>
        <begin position="455"/>
        <end position="485"/>
    </location>
</feature>
<dbReference type="SMART" id="SM01178">
    <property type="entry name" value="DUF4217"/>
    <property type="match status" value="1"/>
</dbReference>
<evidence type="ECO:0000313" key="16">
    <source>
        <dbReference type="Proteomes" id="UP000308199"/>
    </source>
</evidence>
<accession>A0A4S4KZZ0</accession>
<dbReference type="InterPro" id="IPR014001">
    <property type="entry name" value="Helicase_ATP-bd"/>
</dbReference>
<evidence type="ECO:0000256" key="11">
    <source>
        <dbReference type="SAM" id="MobiDB-lite"/>
    </source>
</evidence>
<evidence type="ECO:0000256" key="10">
    <source>
        <dbReference type="RuleBase" id="RU365068"/>
    </source>
</evidence>
<dbReference type="AlphaFoldDB" id="A0A4S4KZZ0"/>
<dbReference type="GO" id="GO:0003724">
    <property type="term" value="F:RNA helicase activity"/>
    <property type="evidence" value="ECO:0007669"/>
    <property type="project" value="UniProtKB-EC"/>
</dbReference>
<dbReference type="OrthoDB" id="422663at2759"/>
<keyword evidence="2" id="KW-0690">Ribosome biogenesis</keyword>
<evidence type="ECO:0000256" key="6">
    <source>
        <dbReference type="ARBA" id="ARBA00022806"/>
    </source>
</evidence>
<keyword evidence="8 10" id="KW-0694">RNA-binding</keyword>
<dbReference type="GO" id="GO:0006364">
    <property type="term" value="P:rRNA processing"/>
    <property type="evidence" value="ECO:0007669"/>
    <property type="project" value="UniProtKB-KW"/>
</dbReference>
<feature type="region of interest" description="Disordered" evidence="11">
    <location>
        <begin position="716"/>
        <end position="773"/>
    </location>
</feature>
<organism evidence="15 16">
    <name type="scientific">Phellinidium pouzarii</name>
    <dbReference type="NCBI Taxonomy" id="167371"/>
    <lineage>
        <taxon>Eukaryota</taxon>
        <taxon>Fungi</taxon>
        <taxon>Dikarya</taxon>
        <taxon>Basidiomycota</taxon>
        <taxon>Agaricomycotina</taxon>
        <taxon>Agaricomycetes</taxon>
        <taxon>Hymenochaetales</taxon>
        <taxon>Hymenochaetaceae</taxon>
        <taxon>Phellinidium</taxon>
    </lineage>
</organism>
<keyword evidence="4 10" id="KW-0547">Nucleotide-binding</keyword>
<comment type="similarity">
    <text evidence="10">Belongs to the DEAD box helicase family.</text>
</comment>
<evidence type="ECO:0000259" key="12">
    <source>
        <dbReference type="PROSITE" id="PS51192"/>
    </source>
</evidence>
<reference evidence="15 16" key="1">
    <citation type="submission" date="2019-02" db="EMBL/GenBank/DDBJ databases">
        <title>Genome sequencing of the rare red list fungi Phellinidium pouzarii.</title>
        <authorList>
            <person name="Buettner E."/>
            <person name="Kellner H."/>
        </authorList>
    </citation>
    <scope>NUCLEOTIDE SEQUENCE [LARGE SCALE GENOMIC DNA]</scope>
    <source>
        <strain evidence="15 16">DSM 108285</strain>
    </source>
</reference>
<dbReference type="InterPro" id="IPR027417">
    <property type="entry name" value="P-loop_NTPase"/>
</dbReference>
<comment type="subcellular location">
    <subcellularLocation>
        <location evidence="1">Nucleus</location>
        <location evidence="1">Nucleolus</location>
    </subcellularLocation>
</comment>
<dbReference type="PROSITE" id="PS51192">
    <property type="entry name" value="HELICASE_ATP_BIND_1"/>
    <property type="match status" value="1"/>
</dbReference>
<feature type="compositionally biased region" description="Basic and acidic residues" evidence="11">
    <location>
        <begin position="764"/>
        <end position="773"/>
    </location>
</feature>
<dbReference type="Pfam" id="PF00270">
    <property type="entry name" value="DEAD"/>
    <property type="match status" value="1"/>
</dbReference>
<dbReference type="Pfam" id="PF00271">
    <property type="entry name" value="Helicase_C"/>
    <property type="match status" value="1"/>
</dbReference>
<evidence type="ECO:0000256" key="9">
    <source>
        <dbReference type="PROSITE-ProRule" id="PRU00552"/>
    </source>
</evidence>
<feature type="domain" description="DEAD-box RNA helicase Q" evidence="14">
    <location>
        <begin position="99"/>
        <end position="128"/>
    </location>
</feature>
<evidence type="ECO:0000313" key="15">
    <source>
        <dbReference type="EMBL" id="THH04549.1"/>
    </source>
</evidence>
<dbReference type="InterPro" id="IPR001650">
    <property type="entry name" value="Helicase_C-like"/>
</dbReference>
<dbReference type="PANTHER" id="PTHR24031">
    <property type="entry name" value="RNA HELICASE"/>
    <property type="match status" value="1"/>
</dbReference>
<dbReference type="Gene3D" id="3.40.50.300">
    <property type="entry name" value="P-loop containing nucleotide triphosphate hydrolases"/>
    <property type="match status" value="2"/>
</dbReference>
<feature type="compositionally biased region" description="Low complexity" evidence="11">
    <location>
        <begin position="733"/>
        <end position="745"/>
    </location>
</feature>
<name>A0A4S4KZZ0_9AGAM</name>
<evidence type="ECO:0000256" key="7">
    <source>
        <dbReference type="ARBA" id="ARBA00022840"/>
    </source>
</evidence>
<dbReference type="InterPro" id="IPR011545">
    <property type="entry name" value="DEAD/DEAH_box_helicase_dom"/>
</dbReference>
<dbReference type="GO" id="GO:0005730">
    <property type="term" value="C:nucleolus"/>
    <property type="evidence" value="ECO:0007669"/>
    <property type="project" value="UniProtKB-SubCell"/>
</dbReference>
<dbReference type="InterPro" id="IPR025313">
    <property type="entry name" value="SPB4-like_CTE"/>
</dbReference>
<comment type="catalytic activity">
    <reaction evidence="10">
        <text>ATP + H2O = ADP + phosphate + H(+)</text>
        <dbReference type="Rhea" id="RHEA:13065"/>
        <dbReference type="ChEBI" id="CHEBI:15377"/>
        <dbReference type="ChEBI" id="CHEBI:15378"/>
        <dbReference type="ChEBI" id="CHEBI:30616"/>
        <dbReference type="ChEBI" id="CHEBI:43474"/>
        <dbReference type="ChEBI" id="CHEBI:456216"/>
        <dbReference type="EC" id="3.6.4.13"/>
    </reaction>
</comment>
<evidence type="ECO:0000256" key="2">
    <source>
        <dbReference type="ARBA" id="ARBA00022517"/>
    </source>
</evidence>
<protein>
    <recommendedName>
        <fullName evidence="10">ATP-dependent RNA helicase</fullName>
        <ecNumber evidence="10">3.6.4.13</ecNumber>
    </recommendedName>
</protein>
<dbReference type="SMART" id="SM00490">
    <property type="entry name" value="HELICc"/>
    <property type="match status" value="1"/>
</dbReference>
<dbReference type="PROSITE" id="PS51194">
    <property type="entry name" value="HELICASE_CTER"/>
    <property type="match status" value="1"/>
</dbReference>
<dbReference type="PROSITE" id="PS00039">
    <property type="entry name" value="DEAD_ATP_HELICASE"/>
    <property type="match status" value="1"/>
</dbReference>